<keyword evidence="4" id="KW-1185">Reference proteome</keyword>
<accession>A0A4U3MAW8</accession>
<evidence type="ECO:0000256" key="1">
    <source>
        <dbReference type="ARBA" id="ARBA00008791"/>
    </source>
</evidence>
<dbReference type="OrthoDB" id="5242641at2"/>
<dbReference type="Proteomes" id="UP000308705">
    <property type="component" value="Unassembled WGS sequence"/>
</dbReference>
<dbReference type="RefSeq" id="WP_137250102.1">
    <property type="nucleotide sequence ID" value="NZ_SZQA01000032.1"/>
</dbReference>
<dbReference type="PANTHER" id="PTHR46268:SF6">
    <property type="entry name" value="UNIVERSAL STRESS PROTEIN UP12"/>
    <property type="match status" value="1"/>
</dbReference>
<dbReference type="InterPro" id="IPR006016">
    <property type="entry name" value="UspA"/>
</dbReference>
<evidence type="ECO:0000313" key="4">
    <source>
        <dbReference type="Proteomes" id="UP000308705"/>
    </source>
</evidence>
<dbReference type="SUPFAM" id="SSF52402">
    <property type="entry name" value="Adenine nucleotide alpha hydrolases-like"/>
    <property type="match status" value="2"/>
</dbReference>
<proteinExistence type="inferred from homology"/>
<name>A0A4U3MAW8_9ACTN</name>
<dbReference type="AlphaFoldDB" id="A0A4U3MAW8"/>
<feature type="domain" description="UspA" evidence="2">
    <location>
        <begin position="15"/>
        <end position="137"/>
    </location>
</feature>
<dbReference type="Gene3D" id="3.40.50.12370">
    <property type="match status" value="1"/>
</dbReference>
<dbReference type="PANTHER" id="PTHR46268">
    <property type="entry name" value="STRESS RESPONSE PROTEIN NHAX"/>
    <property type="match status" value="1"/>
</dbReference>
<comment type="caution">
    <text evidence="3">The sequence shown here is derived from an EMBL/GenBank/DDBJ whole genome shotgun (WGS) entry which is preliminary data.</text>
</comment>
<comment type="similarity">
    <text evidence="1">Belongs to the universal stress protein A family.</text>
</comment>
<gene>
    <name evidence="3" type="ORF">FDA94_28235</name>
</gene>
<dbReference type="Pfam" id="PF00582">
    <property type="entry name" value="Usp"/>
    <property type="match status" value="2"/>
</dbReference>
<evidence type="ECO:0000313" key="3">
    <source>
        <dbReference type="EMBL" id="TKK84837.1"/>
    </source>
</evidence>
<evidence type="ECO:0000259" key="2">
    <source>
        <dbReference type="Pfam" id="PF00582"/>
    </source>
</evidence>
<dbReference type="EMBL" id="SZQA01000032">
    <property type="protein sequence ID" value="TKK84837.1"/>
    <property type="molecule type" value="Genomic_DNA"/>
</dbReference>
<reference evidence="3 4" key="1">
    <citation type="submission" date="2019-04" db="EMBL/GenBank/DDBJ databases">
        <title>Herbidospora sp. NEAU-GS14.nov., a novel actinomycete isolated from soil.</title>
        <authorList>
            <person name="Han L."/>
        </authorList>
    </citation>
    <scope>NUCLEOTIDE SEQUENCE [LARGE SCALE GENOMIC DNA]</scope>
    <source>
        <strain evidence="3 4">NEAU-GS14</strain>
    </source>
</reference>
<protein>
    <submittedName>
        <fullName evidence="3">Universal stress protein</fullName>
    </submittedName>
</protein>
<sequence>MNIVTGFAPDGGGDDALALSGVIARALSAHVTVANVRPAVWETPGPGRVDAAWRAYLRAQQSAALSLAEKAAQEAGLDDAEAASTVHRSAGLGLIRLAAQENGDLIVIGSAPHGPRDRIAVGGTADQLLHSSRTPVGIAPKGYATDPPATLTRITFAYHKSPACEDALLLAIRAAGKLQVPLRLITVLLKERGTPRVPEDVMEQVHARYEHDLRAAVRSPRRTAALPRGVTTEVVAGPDAARALAETDWIPGELLLCGSSSAGPLRRVFVGDLSLKILRAAPCPVVFLTRSATH</sequence>
<organism evidence="3 4">
    <name type="scientific">Herbidospora galbida</name>
    <dbReference type="NCBI Taxonomy" id="2575442"/>
    <lineage>
        <taxon>Bacteria</taxon>
        <taxon>Bacillati</taxon>
        <taxon>Actinomycetota</taxon>
        <taxon>Actinomycetes</taxon>
        <taxon>Streptosporangiales</taxon>
        <taxon>Streptosporangiaceae</taxon>
        <taxon>Herbidospora</taxon>
    </lineage>
</organism>
<feature type="domain" description="UspA" evidence="2">
    <location>
        <begin position="152"/>
        <end position="286"/>
    </location>
</feature>
<dbReference type="CDD" id="cd00293">
    <property type="entry name" value="USP-like"/>
    <property type="match status" value="2"/>
</dbReference>